<evidence type="ECO:0000313" key="6">
    <source>
        <dbReference type="Proteomes" id="UP000642070"/>
    </source>
</evidence>
<name>A0A917U376_9ACTN</name>
<feature type="repeat" description="WD" evidence="3">
    <location>
        <begin position="866"/>
        <end position="907"/>
    </location>
</feature>
<dbReference type="InterPro" id="IPR011009">
    <property type="entry name" value="Kinase-like_dom_sf"/>
</dbReference>
<dbReference type="Gene3D" id="2.130.10.10">
    <property type="entry name" value="YVTN repeat-like/Quinoprotein amine dehydrogenase"/>
    <property type="match status" value="4"/>
</dbReference>
<dbReference type="InterPro" id="IPR011990">
    <property type="entry name" value="TPR-like_helical_dom_sf"/>
</dbReference>
<dbReference type="InterPro" id="IPR011047">
    <property type="entry name" value="Quinoprotein_ADH-like_sf"/>
</dbReference>
<dbReference type="Gene3D" id="1.25.40.10">
    <property type="entry name" value="Tetratricopeptide repeat domain"/>
    <property type="match status" value="1"/>
</dbReference>
<dbReference type="SUPFAM" id="SSF48452">
    <property type="entry name" value="TPR-like"/>
    <property type="match status" value="1"/>
</dbReference>
<dbReference type="InterPro" id="IPR020472">
    <property type="entry name" value="WD40_PAC1"/>
</dbReference>
<dbReference type="InterPro" id="IPR001680">
    <property type="entry name" value="WD40_rpt"/>
</dbReference>
<dbReference type="GO" id="GO:0004672">
    <property type="term" value="F:protein kinase activity"/>
    <property type="evidence" value="ECO:0007669"/>
    <property type="project" value="InterPro"/>
</dbReference>
<dbReference type="EMBL" id="BMPI01000037">
    <property type="protein sequence ID" value="GGM54857.1"/>
    <property type="molecule type" value="Genomic_DNA"/>
</dbReference>
<sequence length="1141" mass="120182">MVASGRMWRTGETILDLYEVLDVIRSGGMGLVYRVRHHGWGVDLAVKTPRPGLVDTADGRELFQAEAESWVALGVHPHIVNCAYVRRVGDVPAVFAEWVDGGSLSGLVRDGSLYSGTRADGQRRALDVAVQGAWGLAHAHAHDLVHQDVKPANVMLTADGTAKVTDFGLAKARAAAGERPADAPPEASVLVTYGGMTPAYCSPEQASGGRVRLSRATDVWSWGLSVLELFAGRLVTRVGAVAGEAFEEILADGGRDLALPLPDGLVPLLRECFRPDPAARPRMAELADRLAAVYADTTGERYPRTPPAEAALRADGLSNRALSMLDLGHAAAAEELWEQALRADPHHVHTVHNRGLYRWRAGRIADTKLLAELAEAGAAESVALVERERGESGASATLRGHQTVSAVAISRDGRFAATGGAEHSSPPPPGSEGGAVRVWDIDGERSVFLPGHPRRSNALAFSGDARLLASAGDDRLVLVWGLAAGTPRHRLEHPSEPRSVALTADGGLLVSTTMGGGVYLWSTADGRLVHRLQQEGSRQYERGTATFSADDRHVVAWSPSQARLRVWEAASGMLVRSGPLPSRSTALLTPGAAIVVAAGEMTDVDPVSGAIRRTWPRPAGWPAVAELAALDAAGRWLLHPVGDTVEVWDLAAGRCLRTLSGHDKPVQGAALDAAGRLAISGGWDGTARLWRLTSPGPPAPWSYARPRDAAELHHAADRAGALLDRADAAVAARDLAGAADALRAARAVPGHERDRRVVDRWAALAATSEAAPRTGLLGAWPVRTLPKTGETVLSPDGRLAVLRTGHSLPPTVVELATGEPRYTIGGHGDAVTGLEFTPDARTMVTSCDDQLVRVLDAATGECRHVLKGHRAKVSSVAVGADGRHAVTAGADGTLRLWDIVRGRQVKVLQPHPGYVYAVALPGPGRIALAKRTGGDVCVLDTATGQCRLAMPGRSTGPRSVAVTPDGRAGFAPSLQGSSLWRIDLSSGELGLMTGHSGGIVAVAAAGDVVLSAADDGTVRVWDAGSGECRQVLTGHTAKVTSVAPTADGWFALSGSVDGTVRAWDLRSGRCLQVLQGPPGTFVDVWLSADARTALATSRDDDSRVWELDWDRDFSSAVPLVEAPEHGGRSWLAVRLQRKGKA</sequence>
<feature type="repeat" description="WD" evidence="3">
    <location>
        <begin position="1032"/>
        <end position="1073"/>
    </location>
</feature>
<dbReference type="PRINTS" id="PR00320">
    <property type="entry name" value="GPROTEINBRPT"/>
</dbReference>
<evidence type="ECO:0000259" key="4">
    <source>
        <dbReference type="PROSITE" id="PS50011"/>
    </source>
</evidence>
<reference evidence="5" key="2">
    <citation type="submission" date="2020-09" db="EMBL/GenBank/DDBJ databases">
        <authorList>
            <person name="Sun Q."/>
            <person name="Ohkuma M."/>
        </authorList>
    </citation>
    <scope>NUCLEOTIDE SEQUENCE</scope>
    <source>
        <strain evidence="5">JCM 19831</strain>
    </source>
</reference>
<dbReference type="InterPro" id="IPR019775">
    <property type="entry name" value="WD40_repeat_CS"/>
</dbReference>
<gene>
    <name evidence="5" type="ORF">GCM10007977_065650</name>
</gene>
<dbReference type="InterPro" id="IPR000719">
    <property type="entry name" value="Prot_kinase_dom"/>
</dbReference>
<dbReference type="SUPFAM" id="SSF56112">
    <property type="entry name" value="Protein kinase-like (PK-like)"/>
    <property type="match status" value="1"/>
</dbReference>
<dbReference type="Pfam" id="PF00069">
    <property type="entry name" value="Pkinase"/>
    <property type="match status" value="1"/>
</dbReference>
<dbReference type="PANTHER" id="PTHR19848:SF8">
    <property type="entry name" value="F-BOX AND WD REPEAT DOMAIN CONTAINING 7"/>
    <property type="match status" value="1"/>
</dbReference>
<evidence type="ECO:0000256" key="3">
    <source>
        <dbReference type="PROSITE-ProRule" id="PRU00221"/>
    </source>
</evidence>
<dbReference type="Proteomes" id="UP000642070">
    <property type="component" value="Unassembled WGS sequence"/>
</dbReference>
<dbReference type="GO" id="GO:0005524">
    <property type="term" value="F:ATP binding"/>
    <property type="evidence" value="ECO:0007669"/>
    <property type="project" value="InterPro"/>
</dbReference>
<evidence type="ECO:0000256" key="1">
    <source>
        <dbReference type="ARBA" id="ARBA00022574"/>
    </source>
</evidence>
<dbReference type="InterPro" id="IPR036322">
    <property type="entry name" value="WD40_repeat_dom_sf"/>
</dbReference>
<dbReference type="PROSITE" id="PS00678">
    <property type="entry name" value="WD_REPEATS_1"/>
    <property type="match status" value="2"/>
</dbReference>
<feature type="repeat" description="WD" evidence="3">
    <location>
        <begin position="449"/>
        <end position="490"/>
    </location>
</feature>
<feature type="repeat" description="WD" evidence="3">
    <location>
        <begin position="824"/>
        <end position="865"/>
    </location>
</feature>
<dbReference type="AlphaFoldDB" id="A0A917U376"/>
<comment type="caution">
    <text evidence="5">The sequence shown here is derived from an EMBL/GenBank/DDBJ whole genome shotgun (WGS) entry which is preliminary data.</text>
</comment>
<dbReference type="CDD" id="cd00200">
    <property type="entry name" value="WD40"/>
    <property type="match status" value="1"/>
</dbReference>
<dbReference type="PANTHER" id="PTHR19848">
    <property type="entry name" value="WD40 REPEAT PROTEIN"/>
    <property type="match status" value="1"/>
</dbReference>
<dbReference type="PROSITE" id="PS50294">
    <property type="entry name" value="WD_REPEATS_REGION"/>
    <property type="match status" value="6"/>
</dbReference>
<dbReference type="PROSITE" id="PS00108">
    <property type="entry name" value="PROTEIN_KINASE_ST"/>
    <property type="match status" value="1"/>
</dbReference>
<reference evidence="5" key="1">
    <citation type="journal article" date="2014" name="Int. J. Syst. Evol. Microbiol.">
        <title>Complete genome sequence of Corynebacterium casei LMG S-19264T (=DSM 44701T), isolated from a smear-ripened cheese.</title>
        <authorList>
            <consortium name="US DOE Joint Genome Institute (JGI-PGF)"/>
            <person name="Walter F."/>
            <person name="Albersmeier A."/>
            <person name="Kalinowski J."/>
            <person name="Ruckert C."/>
        </authorList>
    </citation>
    <scope>NUCLEOTIDE SEQUENCE</scope>
    <source>
        <strain evidence="5">JCM 19831</strain>
    </source>
</reference>
<feature type="repeat" description="WD" evidence="3">
    <location>
        <begin position="659"/>
        <end position="694"/>
    </location>
</feature>
<accession>A0A917U376</accession>
<evidence type="ECO:0000256" key="2">
    <source>
        <dbReference type="ARBA" id="ARBA00022737"/>
    </source>
</evidence>
<feature type="domain" description="Protein kinase" evidence="4">
    <location>
        <begin position="18"/>
        <end position="293"/>
    </location>
</feature>
<evidence type="ECO:0000313" key="5">
    <source>
        <dbReference type="EMBL" id="GGM54857.1"/>
    </source>
</evidence>
<proteinExistence type="predicted"/>
<dbReference type="Pfam" id="PF00400">
    <property type="entry name" value="WD40"/>
    <property type="match status" value="7"/>
</dbReference>
<dbReference type="SMART" id="SM00220">
    <property type="entry name" value="S_TKc"/>
    <property type="match status" value="1"/>
</dbReference>
<dbReference type="InterPro" id="IPR008271">
    <property type="entry name" value="Ser/Thr_kinase_AS"/>
</dbReference>
<dbReference type="CDD" id="cd14014">
    <property type="entry name" value="STKc_PknB_like"/>
    <property type="match status" value="1"/>
</dbReference>
<dbReference type="PROSITE" id="PS50082">
    <property type="entry name" value="WD_REPEATS_2"/>
    <property type="match status" value="6"/>
</dbReference>
<keyword evidence="1 3" id="KW-0853">WD repeat</keyword>
<keyword evidence="6" id="KW-1185">Reference proteome</keyword>
<keyword evidence="2" id="KW-0677">Repeat</keyword>
<dbReference type="SMART" id="SM00320">
    <property type="entry name" value="WD40"/>
    <property type="match status" value="10"/>
</dbReference>
<dbReference type="Gene3D" id="1.10.510.10">
    <property type="entry name" value="Transferase(Phosphotransferase) domain 1"/>
    <property type="match status" value="1"/>
</dbReference>
<protein>
    <recommendedName>
        <fullName evidence="4">Protein kinase domain-containing protein</fullName>
    </recommendedName>
</protein>
<organism evidence="5 6">
    <name type="scientific">Dactylosporangium sucinum</name>
    <dbReference type="NCBI Taxonomy" id="1424081"/>
    <lineage>
        <taxon>Bacteria</taxon>
        <taxon>Bacillati</taxon>
        <taxon>Actinomycetota</taxon>
        <taxon>Actinomycetes</taxon>
        <taxon>Micromonosporales</taxon>
        <taxon>Micromonosporaceae</taxon>
        <taxon>Dactylosporangium</taxon>
    </lineage>
</organism>
<dbReference type="SUPFAM" id="SSF50978">
    <property type="entry name" value="WD40 repeat-like"/>
    <property type="match status" value="1"/>
</dbReference>
<dbReference type="InterPro" id="IPR015943">
    <property type="entry name" value="WD40/YVTN_repeat-like_dom_sf"/>
</dbReference>
<dbReference type="SUPFAM" id="SSF50998">
    <property type="entry name" value="Quinoprotein alcohol dehydrogenase-like"/>
    <property type="match status" value="1"/>
</dbReference>
<dbReference type="PROSITE" id="PS50011">
    <property type="entry name" value="PROTEIN_KINASE_DOM"/>
    <property type="match status" value="1"/>
</dbReference>
<feature type="repeat" description="WD" evidence="3">
    <location>
        <begin position="992"/>
        <end position="1031"/>
    </location>
</feature>